<keyword evidence="3" id="KW-1185">Reference proteome</keyword>
<accession>A0A1U9KIP1</accession>
<gene>
    <name evidence="2" type="ORF">A0U92_13900</name>
</gene>
<dbReference type="PANTHER" id="PTHR43798">
    <property type="entry name" value="MONOACYLGLYCEROL LIPASE"/>
    <property type="match status" value="1"/>
</dbReference>
<feature type="domain" description="AB hydrolase-1" evidence="1">
    <location>
        <begin position="32"/>
        <end position="264"/>
    </location>
</feature>
<evidence type="ECO:0000313" key="3">
    <source>
        <dbReference type="Proteomes" id="UP000188937"/>
    </source>
</evidence>
<dbReference type="STRING" id="435.A0U92_13900"/>
<dbReference type="RefSeq" id="WP_077813731.1">
    <property type="nucleotide sequence ID" value="NZ_CP014692.1"/>
</dbReference>
<dbReference type="GO" id="GO:0047372">
    <property type="term" value="F:monoacylglycerol lipase activity"/>
    <property type="evidence" value="ECO:0007669"/>
    <property type="project" value="TreeGrafter"/>
</dbReference>
<dbReference type="InterPro" id="IPR029058">
    <property type="entry name" value="AB_hydrolase_fold"/>
</dbReference>
<dbReference type="Proteomes" id="UP000188937">
    <property type="component" value="Chromosome"/>
</dbReference>
<dbReference type="Pfam" id="PF12697">
    <property type="entry name" value="Abhydrolase_6"/>
    <property type="match status" value="1"/>
</dbReference>
<reference evidence="2 3" key="1">
    <citation type="submission" date="2016-03" db="EMBL/GenBank/DDBJ databases">
        <title>Acetic acid bacteria sequencing.</title>
        <authorList>
            <person name="Brandt J."/>
            <person name="Jakob F."/>
            <person name="Vogel R.F."/>
        </authorList>
    </citation>
    <scope>NUCLEOTIDE SEQUENCE [LARGE SCALE GENOMIC DNA]</scope>
    <source>
        <strain evidence="2 3">TMW2.1153</strain>
    </source>
</reference>
<protein>
    <recommendedName>
        <fullName evidence="1">AB hydrolase-1 domain-containing protein</fullName>
    </recommendedName>
</protein>
<dbReference type="Gene3D" id="3.40.50.1820">
    <property type="entry name" value="alpha/beta hydrolase"/>
    <property type="match status" value="1"/>
</dbReference>
<evidence type="ECO:0000259" key="1">
    <source>
        <dbReference type="Pfam" id="PF12697"/>
    </source>
</evidence>
<dbReference type="GO" id="GO:0016020">
    <property type="term" value="C:membrane"/>
    <property type="evidence" value="ECO:0007669"/>
    <property type="project" value="TreeGrafter"/>
</dbReference>
<name>A0A1U9KIP1_ACEAC</name>
<dbReference type="InterPro" id="IPR050266">
    <property type="entry name" value="AB_hydrolase_sf"/>
</dbReference>
<dbReference type="OrthoDB" id="9804723at2"/>
<sequence length="274" mass="28890">MTVPHCSVISHTTPSGGSLTWLEAGDPDAPALVLLHGIGSDALLWQKQIAAFAPHRHVLAWNAPGYAESSPLSDDVFPGDAGIWADQLAQGLDAFGVDRCVMVGHSLGAITAARFAATSPERVSTLVISSPARGYGQERGADLLPALQARIDDIRQFGSAGMAARRAPRTLTPQASQEMLAEAEAAMARVSVEGYCDAVHLLACGRLVEDLARWTGPLHLIGAEEDIIVPLKIVQQLATAFPQARLHVIKDAGHASYLQAPEQFQAALADALSA</sequence>
<proteinExistence type="predicted"/>
<dbReference type="GO" id="GO:0046464">
    <property type="term" value="P:acylglycerol catabolic process"/>
    <property type="evidence" value="ECO:0007669"/>
    <property type="project" value="TreeGrafter"/>
</dbReference>
<organism evidence="2 3">
    <name type="scientific">Acetobacter aceti</name>
    <dbReference type="NCBI Taxonomy" id="435"/>
    <lineage>
        <taxon>Bacteria</taxon>
        <taxon>Pseudomonadati</taxon>
        <taxon>Pseudomonadota</taxon>
        <taxon>Alphaproteobacteria</taxon>
        <taxon>Acetobacterales</taxon>
        <taxon>Acetobacteraceae</taxon>
        <taxon>Acetobacter</taxon>
        <taxon>Acetobacter subgen. Acetobacter</taxon>
    </lineage>
</organism>
<dbReference type="KEGG" id="aace:A0U92_13900"/>
<dbReference type="InterPro" id="IPR000073">
    <property type="entry name" value="AB_hydrolase_1"/>
</dbReference>
<evidence type="ECO:0000313" key="2">
    <source>
        <dbReference type="EMBL" id="AQS85682.1"/>
    </source>
</evidence>
<dbReference type="PRINTS" id="PR00111">
    <property type="entry name" value="ABHYDROLASE"/>
</dbReference>
<dbReference type="EMBL" id="CP014692">
    <property type="protein sequence ID" value="AQS85682.1"/>
    <property type="molecule type" value="Genomic_DNA"/>
</dbReference>
<dbReference type="SUPFAM" id="SSF53474">
    <property type="entry name" value="alpha/beta-Hydrolases"/>
    <property type="match status" value="1"/>
</dbReference>
<dbReference type="AlphaFoldDB" id="A0A1U9KIP1"/>
<dbReference type="PANTHER" id="PTHR43798:SF5">
    <property type="entry name" value="MONOACYLGLYCEROL LIPASE ABHD6"/>
    <property type="match status" value="1"/>
</dbReference>